<dbReference type="FunFam" id="1.10.287.1080:FF:000001">
    <property type="entry name" value="Nucleoside triphosphate pyrophosphohydrolase"/>
    <property type="match status" value="1"/>
</dbReference>
<dbReference type="GO" id="GO:0006203">
    <property type="term" value="P:dGTP catabolic process"/>
    <property type="evidence" value="ECO:0007669"/>
    <property type="project" value="TreeGrafter"/>
</dbReference>
<dbReference type="PANTHER" id="PTHR30522">
    <property type="entry name" value="NUCLEOSIDE TRIPHOSPHATE PYROPHOSPHOHYDROLASE"/>
    <property type="match status" value="1"/>
</dbReference>
<feature type="domain" description="NTP pyrophosphohydrolase MazG-like" evidence="6">
    <location>
        <begin position="51"/>
        <end position="124"/>
    </location>
</feature>
<dbReference type="GO" id="GO:0046052">
    <property type="term" value="P:UTP catabolic process"/>
    <property type="evidence" value="ECO:0007669"/>
    <property type="project" value="TreeGrafter"/>
</dbReference>
<dbReference type="GO" id="GO:0047693">
    <property type="term" value="F:ATP diphosphatase activity"/>
    <property type="evidence" value="ECO:0007669"/>
    <property type="project" value="UniProtKB-EC"/>
</dbReference>
<dbReference type="InterPro" id="IPR048011">
    <property type="entry name" value="NTP-PPase_MazG-like_C"/>
</dbReference>
<gene>
    <name evidence="7" type="ordered locus">Hoch_2302</name>
</gene>
<dbReference type="InterPro" id="IPR011551">
    <property type="entry name" value="NTP_PyrPHydrolase_MazG"/>
</dbReference>
<dbReference type="NCBIfam" id="TIGR00444">
    <property type="entry name" value="mazG"/>
    <property type="match status" value="1"/>
</dbReference>
<dbReference type="OrthoDB" id="9808939at2"/>
<reference evidence="7 8" key="1">
    <citation type="journal article" date="2010" name="Stand. Genomic Sci.">
        <title>Complete genome sequence of Haliangium ochraceum type strain (SMP-2).</title>
        <authorList>
            <consortium name="US DOE Joint Genome Institute (JGI-PGF)"/>
            <person name="Ivanova N."/>
            <person name="Daum C."/>
            <person name="Lang E."/>
            <person name="Abt B."/>
            <person name="Kopitz M."/>
            <person name="Saunders E."/>
            <person name="Lapidus A."/>
            <person name="Lucas S."/>
            <person name="Glavina Del Rio T."/>
            <person name="Nolan M."/>
            <person name="Tice H."/>
            <person name="Copeland A."/>
            <person name="Cheng J.F."/>
            <person name="Chen F."/>
            <person name="Bruce D."/>
            <person name="Goodwin L."/>
            <person name="Pitluck S."/>
            <person name="Mavromatis K."/>
            <person name="Pati A."/>
            <person name="Mikhailova N."/>
            <person name="Chen A."/>
            <person name="Palaniappan K."/>
            <person name="Land M."/>
            <person name="Hauser L."/>
            <person name="Chang Y.J."/>
            <person name="Jeffries C.D."/>
            <person name="Detter J.C."/>
            <person name="Brettin T."/>
            <person name="Rohde M."/>
            <person name="Goker M."/>
            <person name="Bristow J."/>
            <person name="Markowitz V."/>
            <person name="Eisen J.A."/>
            <person name="Hugenholtz P."/>
            <person name="Kyrpides N.C."/>
            <person name="Klenk H.P."/>
        </authorList>
    </citation>
    <scope>NUCLEOTIDE SEQUENCE [LARGE SCALE GENOMIC DNA]</scope>
    <source>
        <strain evidence="8">DSM 14365 / CIP 107738 / JCM 11303 / AJ 13395 / SMP-2</strain>
    </source>
</reference>
<dbReference type="GO" id="GO:0046061">
    <property type="term" value="P:dATP catabolic process"/>
    <property type="evidence" value="ECO:0007669"/>
    <property type="project" value="TreeGrafter"/>
</dbReference>
<sequence length="289" mass="31732">MKPPAADSPDAVPPDADSPAATCTTGHSLPTLVQVMRRLLAPDGCPWDREQTLSTLIPYLIEESYEVIDAIETGTPADHCEELGDLLLQIVFQAALREAEGQFGIDDVVRGIADKLVRRHPHVFADAEAEDAEASLEQWERIKAEEKRARGTQADGPARLLDKVPAAMGALPQAHKISARVAKVGFDWEDTAGCSAKVREELGEVEHAAASGDQAAVEAEIGDLLFAVVSLARKHGCDPEHALRQTNRRFRRRFGYVEDRLRERGRTPRESDLAEMDALWDQAKATLDE</sequence>
<feature type="domain" description="NTP pyrophosphohydrolase MazG-like" evidence="6">
    <location>
        <begin position="197"/>
        <end position="253"/>
    </location>
</feature>
<name>D0LI16_HALO1</name>
<proteinExistence type="inferred from homology"/>
<dbReference type="Gene3D" id="1.10.287.1080">
    <property type="entry name" value="MazG-like"/>
    <property type="match status" value="2"/>
</dbReference>
<feature type="compositionally biased region" description="Low complexity" evidence="5">
    <location>
        <begin position="1"/>
        <end position="21"/>
    </location>
</feature>
<evidence type="ECO:0000256" key="3">
    <source>
        <dbReference type="ARBA" id="ARBA00066372"/>
    </source>
</evidence>
<dbReference type="InterPro" id="IPR048015">
    <property type="entry name" value="NTP-PPase_MazG-like_N"/>
</dbReference>
<dbReference type="AlphaFoldDB" id="D0LI16"/>
<dbReference type="EMBL" id="CP001804">
    <property type="protein sequence ID" value="ACY14845.1"/>
    <property type="molecule type" value="Genomic_DNA"/>
</dbReference>
<evidence type="ECO:0000256" key="4">
    <source>
        <dbReference type="ARBA" id="ARBA00074799"/>
    </source>
</evidence>
<evidence type="ECO:0000259" key="6">
    <source>
        <dbReference type="Pfam" id="PF03819"/>
    </source>
</evidence>
<dbReference type="SUPFAM" id="SSF101386">
    <property type="entry name" value="all-alpha NTP pyrophosphatases"/>
    <property type="match status" value="2"/>
</dbReference>
<evidence type="ECO:0000313" key="8">
    <source>
        <dbReference type="Proteomes" id="UP000001880"/>
    </source>
</evidence>
<dbReference type="STRING" id="502025.Hoch_2302"/>
<dbReference type="HOGENOM" id="CLU_038356_0_1_7"/>
<evidence type="ECO:0000256" key="5">
    <source>
        <dbReference type="SAM" id="MobiDB-lite"/>
    </source>
</evidence>
<dbReference type="GO" id="GO:0046047">
    <property type="term" value="P:TTP catabolic process"/>
    <property type="evidence" value="ECO:0007669"/>
    <property type="project" value="TreeGrafter"/>
</dbReference>
<dbReference type="CDD" id="cd11529">
    <property type="entry name" value="NTP-PPase_MazG_Cterm"/>
    <property type="match status" value="1"/>
</dbReference>
<dbReference type="GO" id="GO:0006950">
    <property type="term" value="P:response to stress"/>
    <property type="evidence" value="ECO:0007669"/>
    <property type="project" value="UniProtKB-ARBA"/>
</dbReference>
<keyword evidence="8" id="KW-1185">Reference proteome</keyword>
<dbReference type="PANTHER" id="PTHR30522:SF0">
    <property type="entry name" value="NUCLEOSIDE TRIPHOSPHATE PYROPHOSPHOHYDROLASE"/>
    <property type="match status" value="1"/>
</dbReference>
<dbReference type="Proteomes" id="UP000001880">
    <property type="component" value="Chromosome"/>
</dbReference>
<feature type="region of interest" description="Disordered" evidence="5">
    <location>
        <begin position="1"/>
        <end position="23"/>
    </location>
</feature>
<dbReference type="CDD" id="cd11528">
    <property type="entry name" value="NTP-PPase_MazG_Nterm"/>
    <property type="match status" value="1"/>
</dbReference>
<dbReference type="KEGG" id="hoh:Hoch_2302"/>
<protein>
    <recommendedName>
        <fullName evidence="4">Nucleoside triphosphate pyrophosphohydrolase</fullName>
        <ecNumber evidence="3">3.6.1.8</ecNumber>
    </recommendedName>
</protein>
<dbReference type="RefSeq" id="WP_012827453.1">
    <property type="nucleotide sequence ID" value="NC_013440.1"/>
</dbReference>
<dbReference type="eggNOG" id="COG3956">
    <property type="taxonomic scope" value="Bacteria"/>
</dbReference>
<dbReference type="GO" id="GO:0046081">
    <property type="term" value="P:dUTP catabolic process"/>
    <property type="evidence" value="ECO:0007669"/>
    <property type="project" value="TreeGrafter"/>
</dbReference>
<evidence type="ECO:0000256" key="1">
    <source>
        <dbReference type="ARBA" id="ARBA00052141"/>
    </source>
</evidence>
<dbReference type="InterPro" id="IPR004518">
    <property type="entry name" value="MazG-like_dom"/>
</dbReference>
<dbReference type="NCBIfam" id="NF007113">
    <property type="entry name" value="PRK09562.1"/>
    <property type="match status" value="1"/>
</dbReference>
<dbReference type="Pfam" id="PF03819">
    <property type="entry name" value="MazG"/>
    <property type="match status" value="2"/>
</dbReference>
<evidence type="ECO:0000256" key="2">
    <source>
        <dbReference type="ARBA" id="ARBA00061115"/>
    </source>
</evidence>
<organism evidence="7 8">
    <name type="scientific">Haliangium ochraceum (strain DSM 14365 / JCM 11303 / SMP-2)</name>
    <dbReference type="NCBI Taxonomy" id="502025"/>
    <lineage>
        <taxon>Bacteria</taxon>
        <taxon>Pseudomonadati</taxon>
        <taxon>Myxococcota</taxon>
        <taxon>Polyangia</taxon>
        <taxon>Haliangiales</taxon>
        <taxon>Kofleriaceae</taxon>
        <taxon>Haliangium</taxon>
    </lineage>
</organism>
<accession>D0LI16</accession>
<evidence type="ECO:0000313" key="7">
    <source>
        <dbReference type="EMBL" id="ACY14845.1"/>
    </source>
</evidence>
<comment type="similarity">
    <text evidence="2">Belongs to the nucleoside triphosphate pyrophosphohydrolase family.</text>
</comment>
<comment type="catalytic activity">
    <reaction evidence="1">
        <text>ATP + H2O = AMP + diphosphate + H(+)</text>
        <dbReference type="Rhea" id="RHEA:14245"/>
        <dbReference type="ChEBI" id="CHEBI:15377"/>
        <dbReference type="ChEBI" id="CHEBI:15378"/>
        <dbReference type="ChEBI" id="CHEBI:30616"/>
        <dbReference type="ChEBI" id="CHEBI:33019"/>
        <dbReference type="ChEBI" id="CHEBI:456215"/>
        <dbReference type="EC" id="3.6.1.8"/>
    </reaction>
</comment>
<dbReference type="EC" id="3.6.1.8" evidence="3"/>
<dbReference type="FunFam" id="1.10.287.1080:FF:000003">
    <property type="entry name" value="Nucleoside triphosphate pyrophosphohydrolase"/>
    <property type="match status" value="1"/>
</dbReference>
<dbReference type="GO" id="GO:0046076">
    <property type="term" value="P:dTTP catabolic process"/>
    <property type="evidence" value="ECO:0007669"/>
    <property type="project" value="TreeGrafter"/>
</dbReference>